<sequence length="67" mass="7718">MTAAAFIMIGKTTVSLPDYYTVQETNGDFPTPPFTYNRFYFRLQTPETSIIARDTLRLSKTFRVTNT</sequence>
<reference evidence="1 3" key="2">
    <citation type="submission" date="2014-07" db="EMBL/GenBank/DDBJ databases">
        <title>Porphyromonadaceae bacterium OUH 334697 = ATCC BAA-2682 = DSM 28341 draft genome.</title>
        <authorList>
            <person name="Sydenham T.V."/>
            <person name="Hasman H."/>
            <person name="Justesen U.S."/>
        </authorList>
    </citation>
    <scope>NUCLEOTIDE SEQUENCE [LARGE SCALE GENOMIC DNA]</scope>
    <source>
        <strain evidence="1 3">OUH 334697</strain>
    </source>
</reference>
<dbReference type="EMBL" id="JPIT01000038">
    <property type="protein sequence ID" value="KIO42653.1"/>
    <property type="molecule type" value="Genomic_DNA"/>
</dbReference>
<evidence type="ECO:0000313" key="3">
    <source>
        <dbReference type="Proteomes" id="UP000031937"/>
    </source>
</evidence>
<name>A0A0C3RL68_9PORP</name>
<evidence type="ECO:0000313" key="1">
    <source>
        <dbReference type="EMBL" id="KIO42653.1"/>
    </source>
</evidence>
<gene>
    <name evidence="2" type="ORF">BA92_00935</name>
    <name evidence="1" type="ORF">IE90_14255</name>
</gene>
<dbReference type="EMBL" id="JPIU01000023">
    <property type="protein sequence ID" value="KIO47369.1"/>
    <property type="molecule type" value="Genomic_DNA"/>
</dbReference>
<reference evidence="2 4" key="1">
    <citation type="submission" date="2014-07" db="EMBL/GenBank/DDBJ databases">
        <title>Porphyromonadaceae bacterium OUH 308042 = ATCC BAA-2681 = DSM 28342 draft genome.</title>
        <authorList>
            <person name="Sydenham T.V."/>
            <person name="Hasman H."/>
            <person name="Justensen U.S."/>
        </authorList>
    </citation>
    <scope>NUCLEOTIDE SEQUENCE [LARGE SCALE GENOMIC DNA]</scope>
    <source>
        <strain evidence="2 4">OUH 308042</strain>
    </source>
</reference>
<protein>
    <submittedName>
        <fullName evidence="2">Uncharacterized protein</fullName>
    </submittedName>
</protein>
<keyword evidence="4" id="KW-1185">Reference proteome</keyword>
<proteinExistence type="predicted"/>
<organism evidence="2 4">
    <name type="scientific">Sanguibacteroides justesenii</name>
    <dbReference type="NCBI Taxonomy" id="1547597"/>
    <lineage>
        <taxon>Bacteria</taxon>
        <taxon>Pseudomonadati</taxon>
        <taxon>Bacteroidota</taxon>
        <taxon>Bacteroidia</taxon>
        <taxon>Bacteroidales</taxon>
        <taxon>Porphyromonadaceae</taxon>
        <taxon>Sanguibacteroides</taxon>
    </lineage>
</organism>
<dbReference type="AlphaFoldDB" id="A0A0C3RL68"/>
<dbReference type="Proteomes" id="UP000031937">
    <property type="component" value="Unassembled WGS sequence"/>
</dbReference>
<dbReference type="Proteomes" id="UP000031980">
    <property type="component" value="Unassembled WGS sequence"/>
</dbReference>
<evidence type="ECO:0000313" key="4">
    <source>
        <dbReference type="Proteomes" id="UP000031980"/>
    </source>
</evidence>
<evidence type="ECO:0000313" key="2">
    <source>
        <dbReference type="EMBL" id="KIO47369.1"/>
    </source>
</evidence>
<comment type="caution">
    <text evidence="2">The sequence shown here is derived from an EMBL/GenBank/DDBJ whole genome shotgun (WGS) entry which is preliminary data.</text>
</comment>
<accession>A0A0C3RL68</accession>